<organism evidence="3 4">
    <name type="scientific">Clostridium chromiireducens</name>
    <dbReference type="NCBI Taxonomy" id="225345"/>
    <lineage>
        <taxon>Bacteria</taxon>
        <taxon>Bacillati</taxon>
        <taxon>Bacillota</taxon>
        <taxon>Clostridia</taxon>
        <taxon>Eubacteriales</taxon>
        <taxon>Clostridiaceae</taxon>
        <taxon>Clostridium</taxon>
    </lineage>
</organism>
<reference evidence="3" key="1">
    <citation type="submission" date="2019-12" db="EMBL/GenBank/DDBJ databases">
        <title>Microbes associate with the intestines of laboratory mice.</title>
        <authorList>
            <person name="Navarre W."/>
            <person name="Wong E."/>
        </authorList>
    </citation>
    <scope>NUCLEOTIDE SEQUENCE</scope>
    <source>
        <strain evidence="3">NM79_F5</strain>
    </source>
</reference>
<dbReference type="EMBL" id="WSRQ01000034">
    <property type="protein sequence ID" value="MVX65577.1"/>
    <property type="molecule type" value="Genomic_DNA"/>
</dbReference>
<feature type="domain" description="Transposase zinc-binding" evidence="2">
    <location>
        <begin position="7"/>
        <end position="96"/>
    </location>
</feature>
<proteinExistence type="predicted"/>
<dbReference type="PANTHER" id="PTHR37023:SF1">
    <property type="entry name" value="ISSOD25 TRANSPOSASE TNPA_ISSOD25"/>
    <property type="match status" value="1"/>
</dbReference>
<evidence type="ECO:0000259" key="1">
    <source>
        <dbReference type="Pfam" id="PF04986"/>
    </source>
</evidence>
<protein>
    <submittedName>
        <fullName evidence="3">IS91 family transposase</fullName>
    </submittedName>
</protein>
<gene>
    <name evidence="3" type="ORF">GKZ28_18000</name>
</gene>
<dbReference type="InterPro" id="IPR054832">
    <property type="entry name" value="transpos_IS91"/>
</dbReference>
<dbReference type="GO" id="GO:0004803">
    <property type="term" value="F:transposase activity"/>
    <property type="evidence" value="ECO:0007669"/>
    <property type="project" value="InterPro"/>
</dbReference>
<dbReference type="NCBIfam" id="NF033538">
    <property type="entry name" value="transpos_IS91"/>
    <property type="match status" value="1"/>
</dbReference>
<name>A0A964RPV8_9CLOT</name>
<dbReference type="AlphaFoldDB" id="A0A964RPV8"/>
<comment type="caution">
    <text evidence="3">The sequence shown here is derived from an EMBL/GenBank/DDBJ whole genome shotgun (WGS) entry which is preliminary data.</text>
</comment>
<sequence>MVEVQDIFKEYGESYLNKHKLTLVQHKAMSAIQKCRTSHLGGHVDVCNSCGNTQISYNSCRNRHCPKCQTLAKERWIYNQKSNLLNVGYFHVVFTIPDTLNSMVYQNQRQLYTLLFKVTSETLSELSSDKKYLGAKLGFTSILHTWGQNLMHHPHIHCIVPGGGLSSIGKWISSRKKFFIPVKVLSRKFRGKFLYYLKQLYYENKLEFHGNQNYLLDEIEFEKLLSSTYSKEWIVYCKPPFKNAACVVEYLGRYTHRVAISNTRILNIDNGNVTFKWRDYKDKNKYKVMTISAYEFIRRFLIHILPSGFMKIRHYGLLGNRNKTTKLNICKQLTNTPILLRDKIPILQLIKEITGRDLSKCPHCGLSKLSRSITFCKSPPTTIKTS</sequence>
<evidence type="ECO:0000259" key="2">
    <source>
        <dbReference type="Pfam" id="PF14319"/>
    </source>
</evidence>
<accession>A0A964RPV8</accession>
<evidence type="ECO:0000313" key="4">
    <source>
        <dbReference type="Proteomes" id="UP000656077"/>
    </source>
</evidence>
<dbReference type="InterPro" id="IPR007069">
    <property type="entry name" value="Transposase_32"/>
</dbReference>
<dbReference type="RefSeq" id="WP_160360287.1">
    <property type="nucleotide sequence ID" value="NZ_WSRQ01000034.1"/>
</dbReference>
<evidence type="ECO:0000313" key="3">
    <source>
        <dbReference type="EMBL" id="MVX65577.1"/>
    </source>
</evidence>
<dbReference type="InterPro" id="IPR026889">
    <property type="entry name" value="Zn_Tnp"/>
</dbReference>
<dbReference type="Pfam" id="PF14319">
    <property type="entry name" value="Zn_Tnp_IS91"/>
    <property type="match status" value="1"/>
</dbReference>
<dbReference type="Proteomes" id="UP000656077">
    <property type="component" value="Unassembled WGS sequence"/>
</dbReference>
<dbReference type="PANTHER" id="PTHR37023">
    <property type="entry name" value="TRANSPOSASE"/>
    <property type="match status" value="1"/>
</dbReference>
<dbReference type="GO" id="GO:0006313">
    <property type="term" value="P:DNA transposition"/>
    <property type="evidence" value="ECO:0007669"/>
    <property type="project" value="InterPro"/>
</dbReference>
<feature type="domain" description="Transposase IS801/IS1294" evidence="1">
    <location>
        <begin position="138"/>
        <end position="321"/>
    </location>
</feature>
<dbReference type="Pfam" id="PF04986">
    <property type="entry name" value="Y2_Tnp"/>
    <property type="match status" value="1"/>
</dbReference>
<dbReference type="GO" id="GO:0003677">
    <property type="term" value="F:DNA binding"/>
    <property type="evidence" value="ECO:0007669"/>
    <property type="project" value="InterPro"/>
</dbReference>